<gene>
    <name evidence="1" type="ORF">EGW08_017576</name>
</gene>
<proteinExistence type="predicted"/>
<evidence type="ECO:0000313" key="1">
    <source>
        <dbReference type="EMBL" id="RUS74670.1"/>
    </source>
</evidence>
<sequence length="230" mass="24230">MGLLRGLHTTGDTSFIICNVLPWGGTAGWGGTCPSLLGRTSWRLRGSWDVLRRLSDATGGTTLTARTVRSGGRTASPGGTGPLGRVGGRMVLEELPGIDLLPHGGHLHTRVGQNRDPLPSKFRLPPHHTAGRSYRCWGPALPSEMARLLATVAPHLAASCPPHPPLSAALRSRGLPRLPAACLSRRSILSLRERSSCKTSCNSADVGARTEGGWTVDERAAMAIVVSTAS</sequence>
<protein>
    <submittedName>
        <fullName evidence="1">Uncharacterized protein</fullName>
    </submittedName>
</protein>
<keyword evidence="2" id="KW-1185">Reference proteome</keyword>
<name>A0A3S1AXC5_ELYCH</name>
<evidence type="ECO:0000313" key="2">
    <source>
        <dbReference type="Proteomes" id="UP000271974"/>
    </source>
</evidence>
<organism evidence="1 2">
    <name type="scientific">Elysia chlorotica</name>
    <name type="common">Eastern emerald elysia</name>
    <name type="synonym">Sea slug</name>
    <dbReference type="NCBI Taxonomy" id="188477"/>
    <lineage>
        <taxon>Eukaryota</taxon>
        <taxon>Metazoa</taxon>
        <taxon>Spiralia</taxon>
        <taxon>Lophotrochozoa</taxon>
        <taxon>Mollusca</taxon>
        <taxon>Gastropoda</taxon>
        <taxon>Heterobranchia</taxon>
        <taxon>Euthyneura</taxon>
        <taxon>Panpulmonata</taxon>
        <taxon>Sacoglossa</taxon>
        <taxon>Placobranchoidea</taxon>
        <taxon>Plakobranchidae</taxon>
        <taxon>Elysia</taxon>
    </lineage>
</organism>
<dbReference type="EMBL" id="RQTK01000810">
    <property type="protein sequence ID" value="RUS74670.1"/>
    <property type="molecule type" value="Genomic_DNA"/>
</dbReference>
<reference evidence="1 2" key="1">
    <citation type="submission" date="2019-01" db="EMBL/GenBank/DDBJ databases">
        <title>A draft genome assembly of the solar-powered sea slug Elysia chlorotica.</title>
        <authorList>
            <person name="Cai H."/>
            <person name="Li Q."/>
            <person name="Fang X."/>
            <person name="Li J."/>
            <person name="Curtis N.E."/>
            <person name="Altenburger A."/>
            <person name="Shibata T."/>
            <person name="Feng M."/>
            <person name="Maeda T."/>
            <person name="Schwartz J.A."/>
            <person name="Shigenobu S."/>
            <person name="Lundholm N."/>
            <person name="Nishiyama T."/>
            <person name="Yang H."/>
            <person name="Hasebe M."/>
            <person name="Li S."/>
            <person name="Pierce S.K."/>
            <person name="Wang J."/>
        </authorList>
    </citation>
    <scope>NUCLEOTIDE SEQUENCE [LARGE SCALE GENOMIC DNA]</scope>
    <source>
        <strain evidence="1">EC2010</strain>
        <tissue evidence="1">Whole organism of an adult</tissue>
    </source>
</reference>
<dbReference type="Proteomes" id="UP000271974">
    <property type="component" value="Unassembled WGS sequence"/>
</dbReference>
<accession>A0A3S1AXC5</accession>
<dbReference type="AlphaFoldDB" id="A0A3S1AXC5"/>
<comment type="caution">
    <text evidence="1">The sequence shown here is derived from an EMBL/GenBank/DDBJ whole genome shotgun (WGS) entry which is preliminary data.</text>
</comment>